<proteinExistence type="inferred from homology"/>
<evidence type="ECO:0000259" key="4">
    <source>
        <dbReference type="Pfam" id="PF04389"/>
    </source>
</evidence>
<feature type="domain" description="Peptidase M28" evidence="4">
    <location>
        <begin position="225"/>
        <end position="460"/>
    </location>
</feature>
<dbReference type="SUPFAM" id="SSF53187">
    <property type="entry name" value="Zn-dependent exopeptidases"/>
    <property type="match status" value="1"/>
</dbReference>
<keyword evidence="3" id="KW-0645">Protease</keyword>
<sequence length="473" mass="52256">MKLSIVISILATAVAAAPTPHGGHPKRNDAGTTVDDISEQLYGAWGGIKRDQEGTTVDDISEQLYGAWGGIKRDQEGTSVDDISEQLYGKWGGISKRDEEATKGTTVDDISEQLYGAWGGIKRDQEGTTVDDISEQLYETLLRADDDINIQTILAPLLRPRIPGTLGSEIVRKHIIQFFNSALPLWKTELQESSSKTPISGSQRIPFVNIIAYRSPPGVNETDVGWLTLVAHYDSLKEPEGFIGAIDSAAPCSIIMNAVRNIDAALSRKWDNMSSSPADTHEQYGIQVIFTDGEESFANTLIANDGLYGSRSLAAHWAVDKYPSTAKYETRLSSISLLVLLDLLGSKNPQIGSYYPVTHSDYQRLAALESRLRELGQLKSSVMQDRSWFVDRTTDVRSLNRHPVEDDQVPFSGLGVKVLHVIDADPATGEFPSVWHTHEDDENHLDLDTIQDWSHLITAFAAEWLELQGYMSK</sequence>
<dbReference type="Gene3D" id="3.40.630.10">
    <property type="entry name" value="Zn peptidases"/>
    <property type="match status" value="1"/>
</dbReference>
<feature type="signal peptide" evidence="3">
    <location>
        <begin position="1"/>
        <end position="16"/>
    </location>
</feature>
<feature type="chain" id="PRO_5013423358" description="Peptide hydrolase" evidence="3">
    <location>
        <begin position="17"/>
        <end position="473"/>
    </location>
</feature>
<comment type="caution">
    <text evidence="5">The sequence shown here is derived from an EMBL/GenBank/DDBJ whole genome shotgun (WGS) entry which is preliminary data.</text>
</comment>
<keyword evidence="3" id="KW-0862">Zinc</keyword>
<dbReference type="Proteomes" id="UP000231358">
    <property type="component" value="Unassembled WGS sequence"/>
</dbReference>
<organism evidence="5 6">
    <name type="scientific">Aspergillus arachidicola</name>
    <dbReference type="NCBI Taxonomy" id="656916"/>
    <lineage>
        <taxon>Eukaryota</taxon>
        <taxon>Fungi</taxon>
        <taxon>Dikarya</taxon>
        <taxon>Ascomycota</taxon>
        <taxon>Pezizomycotina</taxon>
        <taxon>Eurotiomycetes</taxon>
        <taxon>Eurotiomycetidae</taxon>
        <taxon>Eurotiales</taxon>
        <taxon>Aspergillaceae</taxon>
        <taxon>Aspergillus</taxon>
        <taxon>Aspergillus subgen. Circumdati</taxon>
    </lineage>
</organism>
<dbReference type="GO" id="GO:0008270">
    <property type="term" value="F:zinc ion binding"/>
    <property type="evidence" value="ECO:0007669"/>
    <property type="project" value="TreeGrafter"/>
</dbReference>
<keyword evidence="3" id="KW-0479">Metal-binding</keyword>
<dbReference type="GO" id="GO:0016603">
    <property type="term" value="F:glutaminyl-peptide cyclotransferase activity"/>
    <property type="evidence" value="ECO:0007669"/>
    <property type="project" value="InterPro"/>
</dbReference>
<dbReference type="InterPro" id="IPR007484">
    <property type="entry name" value="Peptidase_M28"/>
</dbReference>
<accession>A0A2G7FTG8</accession>
<protein>
    <recommendedName>
        <fullName evidence="3">Peptide hydrolase</fullName>
        <ecNumber evidence="3">3.4.-.-</ecNumber>
    </recommendedName>
</protein>
<keyword evidence="2" id="KW-0012">Acyltransferase</keyword>
<reference evidence="5 6" key="1">
    <citation type="submission" date="2017-05" db="EMBL/GenBank/DDBJ databases">
        <title>Genome sequence for an aflatoxigenic pathogen of Argentinian peanut, Aspergillus arachidicola.</title>
        <authorList>
            <person name="Moore G."/>
            <person name="Beltz S.B."/>
            <person name="Mack B.M."/>
        </authorList>
    </citation>
    <scope>NUCLEOTIDE SEQUENCE [LARGE SCALE GENOMIC DNA]</scope>
    <source>
        <strain evidence="5 6">CBS 117610</strain>
    </source>
</reference>
<keyword evidence="3" id="KW-0378">Hydrolase</keyword>
<name>A0A2G7FTG8_9EURO</name>
<dbReference type="InterPro" id="IPR037457">
    <property type="entry name" value="M28_QC"/>
</dbReference>
<evidence type="ECO:0000256" key="3">
    <source>
        <dbReference type="RuleBase" id="RU361240"/>
    </source>
</evidence>
<dbReference type="EMBL" id="NEXV01000422">
    <property type="protein sequence ID" value="PIG83907.1"/>
    <property type="molecule type" value="Genomic_DNA"/>
</dbReference>
<dbReference type="CDD" id="cd03880">
    <property type="entry name" value="M28_QC_like"/>
    <property type="match status" value="1"/>
</dbReference>
<dbReference type="Pfam" id="PF04389">
    <property type="entry name" value="Peptidase_M28"/>
    <property type="match status" value="1"/>
</dbReference>
<dbReference type="EC" id="3.4.-.-" evidence="3"/>
<dbReference type="PANTHER" id="PTHR12283:SF6">
    <property type="entry name" value="GLUTAMINYL-PEPTIDE CYCLOTRANSFERASE-RELATED"/>
    <property type="match status" value="1"/>
</dbReference>
<keyword evidence="3" id="KW-0732">Signal</keyword>
<dbReference type="GO" id="GO:0008233">
    <property type="term" value="F:peptidase activity"/>
    <property type="evidence" value="ECO:0007669"/>
    <property type="project" value="UniProtKB-KW"/>
</dbReference>
<gene>
    <name evidence="5" type="ORF">AARAC_001825</name>
</gene>
<dbReference type="AlphaFoldDB" id="A0A2G7FTG8"/>
<comment type="similarity">
    <text evidence="3">Belongs to the peptidase M28 family.</text>
</comment>
<evidence type="ECO:0000256" key="1">
    <source>
        <dbReference type="ARBA" id="ARBA00022679"/>
    </source>
</evidence>
<dbReference type="GO" id="GO:0006508">
    <property type="term" value="P:proteolysis"/>
    <property type="evidence" value="ECO:0007669"/>
    <property type="project" value="UniProtKB-KW"/>
</dbReference>
<keyword evidence="6" id="KW-1185">Reference proteome</keyword>
<dbReference type="PANTHER" id="PTHR12283">
    <property type="entry name" value="GLUTAMINYL-PEPTIDE CYCLOTRANSFERASE"/>
    <property type="match status" value="1"/>
</dbReference>
<dbReference type="InterPro" id="IPR040234">
    <property type="entry name" value="QC/QCL"/>
</dbReference>
<evidence type="ECO:0000313" key="5">
    <source>
        <dbReference type="EMBL" id="PIG83907.1"/>
    </source>
</evidence>
<evidence type="ECO:0000256" key="2">
    <source>
        <dbReference type="ARBA" id="ARBA00023315"/>
    </source>
</evidence>
<evidence type="ECO:0000313" key="6">
    <source>
        <dbReference type="Proteomes" id="UP000231358"/>
    </source>
</evidence>
<keyword evidence="1 5" id="KW-0808">Transferase</keyword>